<accession>A0A366DPJ7</accession>
<name>A0A366DPJ7_9HYPH</name>
<comment type="cofactor">
    <cofactor evidence="1">
        <name>Zn(2+)</name>
        <dbReference type="ChEBI" id="CHEBI:29105"/>
    </cofactor>
</comment>
<dbReference type="Pfam" id="PF02633">
    <property type="entry name" value="Creatininase"/>
    <property type="match status" value="1"/>
</dbReference>
<organism evidence="6 7">
    <name type="scientific">Pseudochrobactrum asaccharolyticum</name>
    <dbReference type="NCBI Taxonomy" id="354351"/>
    <lineage>
        <taxon>Bacteria</taxon>
        <taxon>Pseudomonadati</taxon>
        <taxon>Pseudomonadota</taxon>
        <taxon>Alphaproteobacteria</taxon>
        <taxon>Hyphomicrobiales</taxon>
        <taxon>Brucellaceae</taxon>
        <taxon>Pseudochrobactrum</taxon>
    </lineage>
</organism>
<evidence type="ECO:0000256" key="1">
    <source>
        <dbReference type="ARBA" id="ARBA00001947"/>
    </source>
</evidence>
<keyword evidence="2" id="KW-0479">Metal-binding</keyword>
<reference evidence="6 7" key="1">
    <citation type="submission" date="2018-06" db="EMBL/GenBank/DDBJ databases">
        <title>Genomic Encyclopedia of Type Strains, Phase IV (KMG-IV): sequencing the most valuable type-strain genomes for metagenomic binning, comparative biology and taxonomic classification.</title>
        <authorList>
            <person name="Goeker M."/>
        </authorList>
    </citation>
    <scope>NUCLEOTIDE SEQUENCE [LARGE SCALE GENOMIC DNA]</scope>
    <source>
        <strain evidence="6 7">DSM 25619</strain>
    </source>
</reference>
<dbReference type="GO" id="GO:0016811">
    <property type="term" value="F:hydrolase activity, acting on carbon-nitrogen (but not peptide) bonds, in linear amides"/>
    <property type="evidence" value="ECO:0007669"/>
    <property type="project" value="TreeGrafter"/>
</dbReference>
<gene>
    <name evidence="6" type="ORF">DFR47_10964</name>
</gene>
<dbReference type="PANTHER" id="PTHR35005">
    <property type="entry name" value="3-DEHYDRO-SCYLLO-INOSOSE HYDROLASE"/>
    <property type="match status" value="1"/>
</dbReference>
<dbReference type="EMBL" id="QNRH01000009">
    <property type="protein sequence ID" value="RBO91204.1"/>
    <property type="molecule type" value="Genomic_DNA"/>
</dbReference>
<dbReference type="AlphaFoldDB" id="A0A366DPJ7"/>
<keyword evidence="7" id="KW-1185">Reference proteome</keyword>
<dbReference type="SUPFAM" id="SSF102215">
    <property type="entry name" value="Creatininase"/>
    <property type="match status" value="1"/>
</dbReference>
<dbReference type="RefSeq" id="WP_113945894.1">
    <property type="nucleotide sequence ID" value="NZ_JBHEEG010000010.1"/>
</dbReference>
<dbReference type="Proteomes" id="UP000252893">
    <property type="component" value="Unassembled WGS sequence"/>
</dbReference>
<evidence type="ECO:0000313" key="6">
    <source>
        <dbReference type="EMBL" id="RBO91204.1"/>
    </source>
</evidence>
<dbReference type="OrthoDB" id="9801445at2"/>
<proteinExistence type="inferred from homology"/>
<dbReference type="GO" id="GO:0046872">
    <property type="term" value="F:metal ion binding"/>
    <property type="evidence" value="ECO:0007669"/>
    <property type="project" value="UniProtKB-KW"/>
</dbReference>
<evidence type="ECO:0000256" key="3">
    <source>
        <dbReference type="ARBA" id="ARBA00022801"/>
    </source>
</evidence>
<sequence length="276" mass="29752">MVAEVEWARMTAPDLREIAAGKNALAILPIGSLEQHGPHLPVITDTASASEAAIRAARLVSGEMPVAVLPGLWLGMSEHHLPFGGTITLDFEALRKVLQCIVRSLKALGFSRLLIVNGHGGNIDPLAVAVRELAVEFSMPIVSTLPWELAPEETAQIFEVDTGAHHACEGESSVMLAITPQTVRSDRFEQAFGNQQHPLENLPKGATRFYSFSEHAPTTGTWGDPRSATAEKGERFLNLQAAEVAKLIRCDALWTAPDPVWSAGRGQKTSAGRLEI</sequence>
<dbReference type="GO" id="GO:0009231">
    <property type="term" value="P:riboflavin biosynthetic process"/>
    <property type="evidence" value="ECO:0007669"/>
    <property type="project" value="TreeGrafter"/>
</dbReference>
<dbReference type="InterPro" id="IPR024087">
    <property type="entry name" value="Creatininase-like_sf"/>
</dbReference>
<comment type="caution">
    <text evidence="6">The sequence shown here is derived from an EMBL/GenBank/DDBJ whole genome shotgun (WGS) entry which is preliminary data.</text>
</comment>
<evidence type="ECO:0000256" key="4">
    <source>
        <dbReference type="ARBA" id="ARBA00022833"/>
    </source>
</evidence>
<evidence type="ECO:0000313" key="7">
    <source>
        <dbReference type="Proteomes" id="UP000252893"/>
    </source>
</evidence>
<evidence type="ECO:0000256" key="2">
    <source>
        <dbReference type="ARBA" id="ARBA00022723"/>
    </source>
</evidence>
<comment type="similarity">
    <text evidence="5">Belongs to the creatininase superfamily.</text>
</comment>
<protein>
    <submittedName>
        <fullName evidence="6">Creatinine amidohydrolase</fullName>
    </submittedName>
</protein>
<keyword evidence="4" id="KW-0862">Zinc</keyword>
<evidence type="ECO:0000256" key="5">
    <source>
        <dbReference type="ARBA" id="ARBA00024029"/>
    </source>
</evidence>
<dbReference type="InterPro" id="IPR003785">
    <property type="entry name" value="Creatininase/forma_Hydrolase"/>
</dbReference>
<dbReference type="PANTHER" id="PTHR35005:SF1">
    <property type="entry name" value="2-AMINO-5-FORMYLAMINO-6-RIBOSYLAMINOPYRIMIDIN-4(3H)-ONE 5'-MONOPHOSPHATE DEFORMYLASE"/>
    <property type="match status" value="1"/>
</dbReference>
<keyword evidence="3 6" id="KW-0378">Hydrolase</keyword>
<dbReference type="Gene3D" id="3.40.50.10310">
    <property type="entry name" value="Creatininase"/>
    <property type="match status" value="1"/>
</dbReference>